<dbReference type="InterPro" id="IPR047767">
    <property type="entry name" value="PSP1-like"/>
</dbReference>
<dbReference type="PANTHER" id="PTHR43830">
    <property type="entry name" value="PROTEIN PSP1"/>
    <property type="match status" value="1"/>
</dbReference>
<comment type="caution">
    <text evidence="2">The sequence shown here is derived from an EMBL/GenBank/DDBJ whole genome shotgun (WGS) entry which is preliminary data.</text>
</comment>
<dbReference type="Pfam" id="PF04468">
    <property type="entry name" value="PSP1"/>
    <property type="match status" value="1"/>
</dbReference>
<dbReference type="PROSITE" id="PS51411">
    <property type="entry name" value="PSP1_C"/>
    <property type="match status" value="1"/>
</dbReference>
<dbReference type="InterPro" id="IPR007557">
    <property type="entry name" value="PSP1_C"/>
</dbReference>
<evidence type="ECO:0000259" key="1">
    <source>
        <dbReference type="PROSITE" id="PS51411"/>
    </source>
</evidence>
<dbReference type="RefSeq" id="WP_094926573.1">
    <property type="nucleotide sequence ID" value="NZ_NPIA01000011.1"/>
</dbReference>
<organism evidence="2 3">
    <name type="scientific">Lottiidibacillus patelloidae</name>
    <dbReference type="NCBI Taxonomy" id="2670334"/>
    <lineage>
        <taxon>Bacteria</taxon>
        <taxon>Bacillati</taxon>
        <taxon>Bacillota</taxon>
        <taxon>Bacilli</taxon>
        <taxon>Bacillales</taxon>
        <taxon>Bacillaceae</taxon>
        <taxon>Lottiidibacillus</taxon>
    </lineage>
</organism>
<accession>A0A263BQ74</accession>
<dbReference type="PANTHER" id="PTHR43830:SF3">
    <property type="entry name" value="PROTEIN PSP1"/>
    <property type="match status" value="1"/>
</dbReference>
<dbReference type="EMBL" id="NPIA01000011">
    <property type="protein sequence ID" value="OZM55864.1"/>
    <property type="molecule type" value="Genomic_DNA"/>
</dbReference>
<keyword evidence="3" id="KW-1185">Reference proteome</keyword>
<gene>
    <name evidence="2" type="ORF">CIB95_15200</name>
</gene>
<name>A0A263BQ74_9BACI</name>
<dbReference type="Proteomes" id="UP000217083">
    <property type="component" value="Unassembled WGS sequence"/>
</dbReference>
<dbReference type="NCBIfam" id="NF041131">
    <property type="entry name" value="RicT_YaaT_fam"/>
    <property type="match status" value="1"/>
</dbReference>
<reference evidence="3" key="1">
    <citation type="submission" date="2017-08" db="EMBL/GenBank/DDBJ databases">
        <authorList>
            <person name="Huang Z."/>
        </authorList>
    </citation>
    <scope>NUCLEOTIDE SEQUENCE [LARGE SCALE GENOMIC DNA]</scope>
    <source>
        <strain evidence="3">SA5d-4</strain>
    </source>
</reference>
<evidence type="ECO:0000313" key="2">
    <source>
        <dbReference type="EMBL" id="OZM55864.1"/>
    </source>
</evidence>
<sequence length="276" mass="31241">MYYNVIGVRFKKAGKIYYFDPSGLTIDKGDYVIVETVRGVEFGKVVTNVKKVEENDVVLPLKRVIRLADDKDKLTVEENNREAEEAYHLCVKKIDEHSLDMKLVDVEYTFDRNKIIFYFTADGRVDFRELVKDLAAVFRTRIELRQIGVRDEAKMLGGIGPCGRMLCCSTFLGDFEPVSIKMAKDQNLSLNPAKISGLCGRLMCCLKYENDEYEAAKRELPDVGKRIKTSYGPGTVVGLNMLERIIQVNLQNQEQTVEFTLDELLAEGAVGARATE</sequence>
<dbReference type="AlphaFoldDB" id="A0A263BQ74"/>
<protein>
    <submittedName>
        <fullName evidence="2">Stage 0 sporulation protein</fullName>
    </submittedName>
</protein>
<reference evidence="2 3" key="2">
    <citation type="submission" date="2017-09" db="EMBL/GenBank/DDBJ databases">
        <title>Bacillus patelloidae sp. nov., isolated from the intestinal tract of a marine limpet.</title>
        <authorList>
            <person name="Liu R."/>
            <person name="Dong C."/>
            <person name="Shao Z."/>
        </authorList>
    </citation>
    <scope>NUCLEOTIDE SEQUENCE [LARGE SCALE GENOMIC DNA]</scope>
    <source>
        <strain evidence="2 3">SA5d-4</strain>
    </source>
</reference>
<evidence type="ECO:0000313" key="3">
    <source>
        <dbReference type="Proteomes" id="UP000217083"/>
    </source>
</evidence>
<dbReference type="GO" id="GO:0005737">
    <property type="term" value="C:cytoplasm"/>
    <property type="evidence" value="ECO:0007669"/>
    <property type="project" value="TreeGrafter"/>
</dbReference>
<proteinExistence type="predicted"/>
<feature type="domain" description="PSP1 C-terminal" evidence="1">
    <location>
        <begin position="62"/>
        <end position="147"/>
    </location>
</feature>